<dbReference type="GO" id="GO:0012505">
    <property type="term" value="C:endomembrane system"/>
    <property type="evidence" value="ECO:0007669"/>
    <property type="project" value="UniProtKB-SubCell"/>
</dbReference>
<comment type="catalytic activity">
    <reaction evidence="15">
        <text>a di-trans,poly-cis-dolichyl diphosphooligosaccharide + L-asparaginyl-[protein] = N(4)-(oligosaccharide-(1-&gt;4)-N-acetyl-beta-D-glucosaminyl-(1-&gt;4)-N-acetyl-beta-D-glucosaminyl)-L-asparaginyl-[protein] + a di-trans,poly-cis-dolichyl diphosphate + H(+)</text>
        <dbReference type="Rhea" id="RHEA:22980"/>
        <dbReference type="Rhea" id="RHEA-COMP:12804"/>
        <dbReference type="Rhea" id="RHEA-COMP:12805"/>
        <dbReference type="Rhea" id="RHEA-COMP:19506"/>
        <dbReference type="Rhea" id="RHEA-COMP:19509"/>
        <dbReference type="ChEBI" id="CHEBI:15378"/>
        <dbReference type="ChEBI" id="CHEBI:50347"/>
        <dbReference type="ChEBI" id="CHEBI:57497"/>
        <dbReference type="ChEBI" id="CHEBI:57570"/>
        <dbReference type="ChEBI" id="CHEBI:132529"/>
        <dbReference type="EC" id="2.4.99.18"/>
    </reaction>
</comment>
<dbReference type="InterPro" id="IPR048307">
    <property type="entry name" value="STT3_N"/>
</dbReference>
<feature type="transmembrane region" description="Helical" evidence="16">
    <location>
        <begin position="169"/>
        <end position="185"/>
    </location>
</feature>
<keyword evidence="12 16" id="KW-1133">Transmembrane helix</keyword>
<evidence type="ECO:0000256" key="14">
    <source>
        <dbReference type="ARBA" id="ARBA00023211"/>
    </source>
</evidence>
<evidence type="ECO:0000256" key="12">
    <source>
        <dbReference type="ARBA" id="ARBA00022989"/>
    </source>
</evidence>
<evidence type="ECO:0000256" key="3">
    <source>
        <dbReference type="ARBA" id="ARBA00004127"/>
    </source>
</evidence>
<evidence type="ECO:0000259" key="17">
    <source>
        <dbReference type="Pfam" id="PF02516"/>
    </source>
</evidence>
<evidence type="ECO:0000256" key="6">
    <source>
        <dbReference type="ARBA" id="ARBA00012605"/>
    </source>
</evidence>
<comment type="caution">
    <text evidence="19">The sequence shown here is derived from an EMBL/GenBank/DDBJ whole genome shotgun (WGS) entry which is preliminary data.</text>
</comment>
<dbReference type="Gene3D" id="3.40.50.12610">
    <property type="match status" value="1"/>
</dbReference>
<dbReference type="EMBL" id="CAJZBQ010000004">
    <property type="protein sequence ID" value="CAG9311416.1"/>
    <property type="molecule type" value="Genomic_DNA"/>
</dbReference>
<evidence type="ECO:0000256" key="2">
    <source>
        <dbReference type="ARBA" id="ARBA00001946"/>
    </source>
</evidence>
<keyword evidence="13 16" id="KW-0472">Membrane</keyword>
<reference evidence="19" key="1">
    <citation type="submission" date="2021-09" db="EMBL/GenBank/DDBJ databases">
        <authorList>
            <consortium name="AG Swart"/>
            <person name="Singh M."/>
            <person name="Singh A."/>
            <person name="Seah K."/>
            <person name="Emmerich C."/>
        </authorList>
    </citation>
    <scope>NUCLEOTIDE SEQUENCE</scope>
    <source>
        <strain evidence="19">ATCC30299</strain>
    </source>
</reference>
<dbReference type="PANTHER" id="PTHR13872:SF1">
    <property type="entry name" value="DOLICHYL-DIPHOSPHOOLIGOSACCHARIDE--PROTEIN GLYCOSYLTRANSFERASE SUBUNIT STT3B"/>
    <property type="match status" value="1"/>
</dbReference>
<feature type="transmembrane region" description="Helical" evidence="16">
    <location>
        <begin position="416"/>
        <end position="436"/>
    </location>
</feature>
<keyword evidence="10" id="KW-0479">Metal-binding</keyword>
<evidence type="ECO:0000313" key="20">
    <source>
        <dbReference type="Proteomes" id="UP001162131"/>
    </source>
</evidence>
<feature type="domain" description="STT3/PglB/AglB core" evidence="18">
    <location>
        <begin position="528"/>
        <end position="585"/>
    </location>
</feature>
<dbReference type="Proteomes" id="UP001162131">
    <property type="component" value="Unassembled WGS sequence"/>
</dbReference>
<evidence type="ECO:0000256" key="13">
    <source>
        <dbReference type="ARBA" id="ARBA00023136"/>
    </source>
</evidence>
<feature type="transmembrane region" description="Helical" evidence="16">
    <location>
        <begin position="360"/>
        <end position="380"/>
    </location>
</feature>
<dbReference type="AlphaFoldDB" id="A0AAU9IAE2"/>
<dbReference type="GO" id="GO:0004579">
    <property type="term" value="F:dolichyl-diphosphooligosaccharide-protein glycotransferase activity"/>
    <property type="evidence" value="ECO:0007669"/>
    <property type="project" value="UniProtKB-EC"/>
</dbReference>
<evidence type="ECO:0000313" key="19">
    <source>
        <dbReference type="EMBL" id="CAG9311416.1"/>
    </source>
</evidence>
<name>A0AAU9IAE2_9CILI</name>
<dbReference type="PANTHER" id="PTHR13872">
    <property type="entry name" value="DOLICHYL-DIPHOSPHOOLIGOSACCHARIDE--PROTEIN GLYCOSYLTRANSFERASE SUBUNIT"/>
    <property type="match status" value="1"/>
</dbReference>
<comment type="similarity">
    <text evidence="5">Belongs to the STT3 family.</text>
</comment>
<feature type="transmembrane region" description="Helical" evidence="16">
    <location>
        <begin position="238"/>
        <end position="263"/>
    </location>
</feature>
<evidence type="ECO:0000256" key="4">
    <source>
        <dbReference type="ARBA" id="ARBA00004922"/>
    </source>
</evidence>
<dbReference type="Pfam" id="PF02516">
    <property type="entry name" value="STT3"/>
    <property type="match status" value="1"/>
</dbReference>
<feature type="transmembrane region" description="Helical" evidence="16">
    <location>
        <begin position="269"/>
        <end position="287"/>
    </location>
</feature>
<feature type="transmembrane region" description="Helical" evidence="16">
    <location>
        <begin position="146"/>
        <end position="163"/>
    </location>
</feature>
<keyword evidence="9 16" id="KW-0812">Transmembrane</keyword>
<feature type="transmembrane region" description="Helical" evidence="16">
    <location>
        <begin position="387"/>
        <end position="410"/>
    </location>
</feature>
<comment type="pathway">
    <text evidence="4">Protein modification; protein glycosylation.</text>
</comment>
<accession>A0AAU9IAE2</accession>
<evidence type="ECO:0000256" key="8">
    <source>
        <dbReference type="ARBA" id="ARBA00022679"/>
    </source>
</evidence>
<feature type="domain" description="Oligosaccharyl transferase STT3 N-terminal" evidence="17">
    <location>
        <begin position="18"/>
        <end position="417"/>
    </location>
</feature>
<feature type="transmembrane region" description="Helical" evidence="16">
    <location>
        <begin position="457"/>
        <end position="480"/>
    </location>
</feature>
<feature type="transmembrane region" description="Helical" evidence="16">
    <location>
        <begin position="20"/>
        <end position="39"/>
    </location>
</feature>
<evidence type="ECO:0000259" key="18">
    <source>
        <dbReference type="Pfam" id="PF21436"/>
    </source>
</evidence>
<dbReference type="InterPro" id="IPR003674">
    <property type="entry name" value="Oligo_trans_STT3"/>
</dbReference>
<keyword evidence="8" id="KW-0808">Transferase</keyword>
<comment type="cofactor">
    <cofactor evidence="1">
        <name>Mn(2+)</name>
        <dbReference type="ChEBI" id="CHEBI:29035"/>
    </cofactor>
</comment>
<organism evidence="19 20">
    <name type="scientific">Blepharisma stoltei</name>
    <dbReference type="NCBI Taxonomy" id="1481888"/>
    <lineage>
        <taxon>Eukaryota</taxon>
        <taxon>Sar</taxon>
        <taxon>Alveolata</taxon>
        <taxon>Ciliophora</taxon>
        <taxon>Postciliodesmatophora</taxon>
        <taxon>Heterotrichea</taxon>
        <taxon>Heterotrichida</taxon>
        <taxon>Blepharismidae</taxon>
        <taxon>Blepharisma</taxon>
    </lineage>
</organism>
<keyword evidence="14" id="KW-0464">Manganese</keyword>
<comment type="cofactor">
    <cofactor evidence="2">
        <name>Mg(2+)</name>
        <dbReference type="ChEBI" id="CHEBI:18420"/>
    </cofactor>
</comment>
<dbReference type="Pfam" id="PF21436">
    <property type="entry name" value="STT3-PglB_core"/>
    <property type="match status" value="1"/>
</dbReference>
<dbReference type="GO" id="GO:0046872">
    <property type="term" value="F:metal ion binding"/>
    <property type="evidence" value="ECO:0007669"/>
    <property type="project" value="UniProtKB-KW"/>
</dbReference>
<evidence type="ECO:0000256" key="16">
    <source>
        <dbReference type="SAM" id="Phobius"/>
    </source>
</evidence>
<protein>
    <recommendedName>
        <fullName evidence="6">dolichyl-diphosphooligosaccharide--protein glycotransferase</fullName>
        <ecNumber evidence="6">2.4.99.18</ecNumber>
    </recommendedName>
</protein>
<keyword evidence="7" id="KW-0328">Glycosyltransferase</keyword>
<feature type="transmembrane region" description="Helical" evidence="16">
    <location>
        <begin position="214"/>
        <end position="231"/>
    </location>
</feature>
<dbReference type="InterPro" id="IPR048999">
    <property type="entry name" value="STT3-PglB_core"/>
</dbReference>
<dbReference type="GO" id="GO:0016020">
    <property type="term" value="C:membrane"/>
    <property type="evidence" value="ECO:0007669"/>
    <property type="project" value="InterPro"/>
</dbReference>
<dbReference type="EC" id="2.4.99.18" evidence="6"/>
<feature type="transmembrane region" description="Helical" evidence="16">
    <location>
        <begin position="112"/>
        <end position="134"/>
    </location>
</feature>
<comment type="subcellular location">
    <subcellularLocation>
        <location evidence="3">Endomembrane system</location>
        <topology evidence="3">Multi-pass membrane protein</topology>
    </subcellularLocation>
</comment>
<keyword evidence="20" id="KW-1185">Reference proteome</keyword>
<evidence type="ECO:0000256" key="9">
    <source>
        <dbReference type="ARBA" id="ARBA00022692"/>
    </source>
</evidence>
<keyword evidence="11" id="KW-0460">Magnesium</keyword>
<sequence>MESSTGIKEVLSHWAPVFRIIILAMICVIAVIIRVFSIIRFESIIHEFDPWFNYRTTRFLSEKGLYEFWNWFDPYSWFPLGRVIGGTLYPGIMTTSLALHSFSHFLTFPIDIRNVCVFLAPMFSALTALSCYLLTKEITNKSEPALFGALFISVVPAYISRSVAGSYDYEGTAIFAMMFTFYLFIRASKTGSLIWSSMASLAFFYMAASWGGYTFIINVIPIYVIGLIFIGKFSNNMYIAYCTFHVLGTLLAMQIPFIGFLGVTSSEHLASHLVFIFINIYYVCDWVKEKIGEQRFRFIMRLMIYGSLFLIVLYALYVTLTRKMVWSGRSMSLLDPTYAKKFIPIIASVSEHQPTTWSSFFFDMHVLTVFAPLGLYYCLIEYTEARLFIALYGVLAVYFASVMVRLLLVLAPALCVLSGIGVSETLQTFVRHVIYYKEWLRYHDTKNSIEKLKKPAYGIPIELSLPVIIVIGGFSMLYIWHSVWAGAASYSSPSIIMSSTGQQGERIIIDDYREAYYWLRMNTEQNSRIMSWWDYGYQITGMGNRTVMVDNNTWNNTHIATMGMIFGSDEEEAATLLRKLDVNYVLVIFGGYNGYSGDDINKFLWMIRIAGGVFPHIKESNYRSNGAYRVDGGASQTMKKSLMYRLSYYRFGEVSRNGRVAGYDVVRKAEVGEKDIKLKHFREAFTSKNWIVRIFELLPEANRDEMSPRETFPSR</sequence>
<evidence type="ECO:0000256" key="7">
    <source>
        <dbReference type="ARBA" id="ARBA00022676"/>
    </source>
</evidence>
<evidence type="ECO:0000256" key="11">
    <source>
        <dbReference type="ARBA" id="ARBA00022842"/>
    </source>
</evidence>
<proteinExistence type="inferred from homology"/>
<feature type="transmembrane region" description="Helical" evidence="16">
    <location>
        <begin position="299"/>
        <end position="320"/>
    </location>
</feature>
<evidence type="ECO:0000256" key="10">
    <source>
        <dbReference type="ARBA" id="ARBA00022723"/>
    </source>
</evidence>
<evidence type="ECO:0000256" key="15">
    <source>
        <dbReference type="ARBA" id="ARBA00048829"/>
    </source>
</evidence>
<gene>
    <name evidence="19" type="ORF">BSTOLATCC_MIC3706</name>
</gene>
<evidence type="ECO:0000256" key="1">
    <source>
        <dbReference type="ARBA" id="ARBA00001936"/>
    </source>
</evidence>
<evidence type="ECO:0000256" key="5">
    <source>
        <dbReference type="ARBA" id="ARBA00010810"/>
    </source>
</evidence>